<keyword evidence="6" id="KW-1185">Reference proteome</keyword>
<gene>
    <name evidence="5" type="ORF">EAH73_14655</name>
</gene>
<evidence type="ECO:0000256" key="3">
    <source>
        <dbReference type="SAM" id="Phobius"/>
    </source>
</evidence>
<dbReference type="PROSITE" id="PS50005">
    <property type="entry name" value="TPR"/>
    <property type="match status" value="1"/>
</dbReference>
<evidence type="ECO:0000313" key="5">
    <source>
        <dbReference type="EMBL" id="TPG64416.1"/>
    </source>
</evidence>
<reference evidence="5 6" key="1">
    <citation type="journal article" date="2019" name="Environ. Microbiol.">
        <title>Species interactions and distinct microbial communities in high Arctic permafrost affected cryosols are associated with the CH4 and CO2 gas fluxes.</title>
        <authorList>
            <person name="Altshuler I."/>
            <person name="Hamel J."/>
            <person name="Turney S."/>
            <person name="Magnuson E."/>
            <person name="Levesque R."/>
            <person name="Greer C."/>
            <person name="Whyte L.G."/>
        </authorList>
    </citation>
    <scope>NUCLEOTIDE SEQUENCE [LARGE SCALE GENOMIC DNA]</scope>
    <source>
        <strain evidence="5 6">S9.2P</strain>
    </source>
</reference>
<keyword evidence="1" id="KW-0802">TPR repeat</keyword>
<protein>
    <recommendedName>
        <fullName evidence="4">J domain-containing protein</fullName>
    </recommendedName>
</protein>
<dbReference type="InterPro" id="IPR036869">
    <property type="entry name" value="J_dom_sf"/>
</dbReference>
<dbReference type="SUPFAM" id="SSF48452">
    <property type="entry name" value="TPR-like"/>
    <property type="match status" value="1"/>
</dbReference>
<organism evidence="5 6">
    <name type="scientific">Hymenobacter nivis</name>
    <dbReference type="NCBI Taxonomy" id="1850093"/>
    <lineage>
        <taxon>Bacteria</taxon>
        <taxon>Pseudomonadati</taxon>
        <taxon>Bacteroidota</taxon>
        <taxon>Cytophagia</taxon>
        <taxon>Cytophagales</taxon>
        <taxon>Hymenobacteraceae</taxon>
        <taxon>Hymenobacter</taxon>
    </lineage>
</organism>
<dbReference type="Gene3D" id="1.10.287.110">
    <property type="entry name" value="DnaJ domain"/>
    <property type="match status" value="1"/>
</dbReference>
<keyword evidence="3" id="KW-0472">Membrane</keyword>
<dbReference type="InterPro" id="IPR019734">
    <property type="entry name" value="TPR_rpt"/>
</dbReference>
<dbReference type="Pfam" id="PF00226">
    <property type="entry name" value="DnaJ"/>
    <property type="match status" value="1"/>
</dbReference>
<feature type="transmembrane region" description="Helical" evidence="3">
    <location>
        <begin position="183"/>
        <end position="200"/>
    </location>
</feature>
<dbReference type="InterPro" id="IPR011990">
    <property type="entry name" value="TPR-like_helical_dom_sf"/>
</dbReference>
<dbReference type="CDD" id="cd06257">
    <property type="entry name" value="DnaJ"/>
    <property type="match status" value="1"/>
</dbReference>
<dbReference type="PROSITE" id="PS50076">
    <property type="entry name" value="DNAJ_2"/>
    <property type="match status" value="1"/>
</dbReference>
<dbReference type="SMART" id="SM00271">
    <property type="entry name" value="DnaJ"/>
    <property type="match status" value="1"/>
</dbReference>
<dbReference type="Pfam" id="PF13432">
    <property type="entry name" value="TPR_16"/>
    <property type="match status" value="1"/>
</dbReference>
<accession>A0A502GTX0</accession>
<evidence type="ECO:0000259" key="4">
    <source>
        <dbReference type="PROSITE" id="PS50076"/>
    </source>
</evidence>
<evidence type="ECO:0000256" key="2">
    <source>
        <dbReference type="SAM" id="MobiDB-lite"/>
    </source>
</evidence>
<keyword evidence="3" id="KW-1133">Transmembrane helix</keyword>
<dbReference type="AlphaFoldDB" id="A0A502GTX0"/>
<dbReference type="Gene3D" id="1.25.40.10">
    <property type="entry name" value="Tetratricopeptide repeat domain"/>
    <property type="match status" value="1"/>
</dbReference>
<feature type="repeat" description="TPR" evidence="1">
    <location>
        <begin position="209"/>
        <end position="242"/>
    </location>
</feature>
<dbReference type="Proteomes" id="UP000317646">
    <property type="component" value="Unassembled WGS sequence"/>
</dbReference>
<sequence length="432" mass="47190">MNARYLRAAQGTSTQNCRPGLTFAPGGAATPPVLLLLRGLWGPGPRSASSFPVSQTHYQVLGVAPTASAADVKRAYRQLVVRYHPDKHGGDVRYEEQFKAVATAYRVLGDAGRRATYDFQLAQATRRADDERRQQQYRPAGQHVYGVPMPPPAPLRTRPPAGSRERHYQTIPRQRVRFVRRDWLLTLAFLAATALFSLSVKATMDRVTSNARYREGLADYGRGKFTAAYSEFSQALDFRPTAAGALRRRGELQLLAFNNPAAACADLLAARQQENPPAVVAQLCYYLGRCETALGHPARADAEYSAALVRAPALGAAWLARGQGRLLDLGRPAAALADFDRSLAQAQAAGQPGPWRAAQLRGLALATLSRYPEARAAYEAALLAHPRDGQTHFLLGRLAQHLGDTTAACEFFRRSLELGYAFAGPAYEQYCP</sequence>
<name>A0A502GTX0_9BACT</name>
<dbReference type="SMART" id="SM00028">
    <property type="entry name" value="TPR"/>
    <property type="match status" value="5"/>
</dbReference>
<proteinExistence type="predicted"/>
<keyword evidence="3" id="KW-0812">Transmembrane</keyword>
<dbReference type="SUPFAM" id="SSF46565">
    <property type="entry name" value="Chaperone J-domain"/>
    <property type="match status" value="1"/>
</dbReference>
<dbReference type="InterPro" id="IPR050817">
    <property type="entry name" value="DjlA_DnaK_co-chaperone"/>
</dbReference>
<evidence type="ECO:0000313" key="6">
    <source>
        <dbReference type="Proteomes" id="UP000317646"/>
    </source>
</evidence>
<dbReference type="InterPro" id="IPR001623">
    <property type="entry name" value="DnaJ_domain"/>
</dbReference>
<dbReference type="EMBL" id="RCYZ01000006">
    <property type="protein sequence ID" value="TPG64416.1"/>
    <property type="molecule type" value="Genomic_DNA"/>
</dbReference>
<comment type="caution">
    <text evidence="5">The sequence shown here is derived from an EMBL/GenBank/DDBJ whole genome shotgun (WGS) entry which is preliminary data.</text>
</comment>
<feature type="domain" description="J" evidence="4">
    <location>
        <begin position="56"/>
        <end position="121"/>
    </location>
</feature>
<dbReference type="PRINTS" id="PR00625">
    <property type="entry name" value="JDOMAIN"/>
</dbReference>
<dbReference type="PANTHER" id="PTHR24074">
    <property type="entry name" value="CO-CHAPERONE PROTEIN DJLA"/>
    <property type="match status" value="1"/>
</dbReference>
<evidence type="ECO:0000256" key="1">
    <source>
        <dbReference type="PROSITE-ProRule" id="PRU00339"/>
    </source>
</evidence>
<feature type="region of interest" description="Disordered" evidence="2">
    <location>
        <begin position="125"/>
        <end position="167"/>
    </location>
</feature>